<evidence type="ECO:0000256" key="1">
    <source>
        <dbReference type="SAM" id="Coils"/>
    </source>
</evidence>
<sequence>MLGLKQRLMFKFVPESSKPLEEYGEDPDDCYVLACQLLDEIQAGGFENKAGLLEVHRLLQTALRKIPHEARFLIEMARLLYLLGDSGSAKVYLKQILDQDPEHAEAQELFQYIEYETSLSEDERWARDLERFSALRFPKSQTEYDAFYERVLRFTQEQVRYLLQSEINHTLTLDEENSELQSILYQQTLAVKAQIEESLDVLEAEFETSEIRLQMRPLEQLQERLFKALHYNGAFQILQDGCEALQEEALQLLKQMNQLSEEEREATLNQLMEDCDALADDLDDIELETGSNLIMQEYERLLKLVQHLVDVFDEVQ</sequence>
<comment type="caution">
    <text evidence="2">The sequence shown here is derived from an EMBL/GenBank/DDBJ whole genome shotgun (WGS) entry which is preliminary data.</text>
</comment>
<keyword evidence="1" id="KW-0175">Coiled coil</keyword>
<dbReference type="InterPro" id="IPR011990">
    <property type="entry name" value="TPR-like_helical_dom_sf"/>
</dbReference>
<accession>A0A2M7G4Q8</accession>
<feature type="coiled-coil region" evidence="1">
    <location>
        <begin position="242"/>
        <end position="288"/>
    </location>
</feature>
<evidence type="ECO:0008006" key="4">
    <source>
        <dbReference type="Google" id="ProtNLM"/>
    </source>
</evidence>
<dbReference type="EMBL" id="PFFQ01000034">
    <property type="protein sequence ID" value="PIW16879.1"/>
    <property type="molecule type" value="Genomic_DNA"/>
</dbReference>
<feature type="coiled-coil region" evidence="1">
    <location>
        <begin position="185"/>
        <end position="212"/>
    </location>
</feature>
<gene>
    <name evidence="2" type="ORF">COW36_11395</name>
</gene>
<protein>
    <recommendedName>
        <fullName evidence="4">Tetratricopeptide repeat protein</fullName>
    </recommendedName>
</protein>
<dbReference type="SUPFAM" id="SSF48452">
    <property type="entry name" value="TPR-like"/>
    <property type="match status" value="1"/>
</dbReference>
<evidence type="ECO:0000313" key="3">
    <source>
        <dbReference type="Proteomes" id="UP000231019"/>
    </source>
</evidence>
<dbReference type="Proteomes" id="UP000231019">
    <property type="component" value="Unassembled WGS sequence"/>
</dbReference>
<dbReference type="Gene3D" id="1.25.40.10">
    <property type="entry name" value="Tetratricopeptide repeat domain"/>
    <property type="match status" value="1"/>
</dbReference>
<dbReference type="AlphaFoldDB" id="A0A2M7G4Q8"/>
<dbReference type="Pfam" id="PF14559">
    <property type="entry name" value="TPR_19"/>
    <property type="match status" value="1"/>
</dbReference>
<name>A0A2M7G4Q8_9BACT</name>
<reference evidence="2 3" key="1">
    <citation type="submission" date="2017-09" db="EMBL/GenBank/DDBJ databases">
        <title>Depth-based differentiation of microbial function through sediment-hosted aquifers and enrichment of novel symbionts in the deep terrestrial subsurface.</title>
        <authorList>
            <person name="Probst A.J."/>
            <person name="Ladd B."/>
            <person name="Jarett J.K."/>
            <person name="Geller-Mcgrath D.E."/>
            <person name="Sieber C.M."/>
            <person name="Emerson J.B."/>
            <person name="Anantharaman K."/>
            <person name="Thomas B.C."/>
            <person name="Malmstrom R."/>
            <person name="Stieglmeier M."/>
            <person name="Klingl A."/>
            <person name="Woyke T."/>
            <person name="Ryan C.M."/>
            <person name="Banfield J.F."/>
        </authorList>
    </citation>
    <scope>NUCLEOTIDE SEQUENCE [LARGE SCALE GENOMIC DNA]</scope>
    <source>
        <strain evidence="2">CG17_big_fil_post_rev_8_21_14_2_50_48_46</strain>
    </source>
</reference>
<evidence type="ECO:0000313" key="2">
    <source>
        <dbReference type="EMBL" id="PIW16879.1"/>
    </source>
</evidence>
<proteinExistence type="predicted"/>
<organism evidence="2 3">
    <name type="scientific">bacterium (Candidatus Blackallbacteria) CG17_big_fil_post_rev_8_21_14_2_50_48_46</name>
    <dbReference type="NCBI Taxonomy" id="2014261"/>
    <lineage>
        <taxon>Bacteria</taxon>
        <taxon>Candidatus Blackallbacteria</taxon>
    </lineage>
</organism>